<comment type="caution">
    <text evidence="2">The sequence shown here is derived from an EMBL/GenBank/DDBJ whole genome shotgun (WGS) entry which is preliminary data.</text>
</comment>
<reference evidence="3" key="1">
    <citation type="submission" date="2017-03" db="EMBL/GenBank/DDBJ databases">
        <title>Phytopthora megakarya and P. palmivora, two closely related causual agents of cacao black pod achieved similar genome size and gene model numbers by different mechanisms.</title>
        <authorList>
            <person name="Ali S."/>
            <person name="Shao J."/>
            <person name="Larry D.J."/>
            <person name="Kronmiller B."/>
            <person name="Shen D."/>
            <person name="Strem M.D."/>
            <person name="Melnick R.L."/>
            <person name="Guiltinan M.J."/>
            <person name="Tyler B.M."/>
            <person name="Meinhardt L.W."/>
            <person name="Bailey B.A."/>
        </authorList>
    </citation>
    <scope>NUCLEOTIDE SEQUENCE [LARGE SCALE GENOMIC DNA]</scope>
    <source>
        <strain evidence="3">zdho120</strain>
    </source>
</reference>
<dbReference type="EMBL" id="NBNE01002707">
    <property type="protein sequence ID" value="OWZ09648.1"/>
    <property type="molecule type" value="Genomic_DNA"/>
</dbReference>
<dbReference type="Proteomes" id="UP000198211">
    <property type="component" value="Unassembled WGS sequence"/>
</dbReference>
<protein>
    <submittedName>
        <fullName evidence="2">Uncharacterized protein</fullName>
    </submittedName>
</protein>
<name>A0A225VXN2_9STRA</name>
<dbReference type="AlphaFoldDB" id="A0A225VXN2"/>
<gene>
    <name evidence="2" type="ORF">PHMEG_00017617</name>
</gene>
<evidence type="ECO:0000256" key="1">
    <source>
        <dbReference type="SAM" id="MobiDB-lite"/>
    </source>
</evidence>
<organism evidence="2 3">
    <name type="scientific">Phytophthora megakarya</name>
    <dbReference type="NCBI Taxonomy" id="4795"/>
    <lineage>
        <taxon>Eukaryota</taxon>
        <taxon>Sar</taxon>
        <taxon>Stramenopiles</taxon>
        <taxon>Oomycota</taxon>
        <taxon>Peronosporomycetes</taxon>
        <taxon>Peronosporales</taxon>
        <taxon>Peronosporaceae</taxon>
        <taxon>Phytophthora</taxon>
    </lineage>
</organism>
<evidence type="ECO:0000313" key="3">
    <source>
        <dbReference type="Proteomes" id="UP000198211"/>
    </source>
</evidence>
<accession>A0A225VXN2</accession>
<feature type="region of interest" description="Disordered" evidence="1">
    <location>
        <begin position="1"/>
        <end position="36"/>
    </location>
</feature>
<keyword evidence="3" id="KW-1185">Reference proteome</keyword>
<evidence type="ECO:0000313" key="2">
    <source>
        <dbReference type="EMBL" id="OWZ09648.1"/>
    </source>
</evidence>
<sequence>MPLVKQTKNRASLDDVHKWLAAPPPADDEVDDGKDVDDEKQYQVRKLWNWKCVTGKTYFLVN</sequence>
<feature type="compositionally biased region" description="Acidic residues" evidence="1">
    <location>
        <begin position="26"/>
        <end position="36"/>
    </location>
</feature>
<proteinExistence type="predicted"/>